<comment type="caution">
    <text evidence="2">The sequence shown here is derived from an EMBL/GenBank/DDBJ whole genome shotgun (WGS) entry which is preliminary data.</text>
</comment>
<keyword evidence="1" id="KW-0732">Signal</keyword>
<dbReference type="Proteomes" id="UP000809621">
    <property type="component" value="Unassembled WGS sequence"/>
</dbReference>
<dbReference type="RefSeq" id="WP_205156526.1">
    <property type="nucleotide sequence ID" value="NZ_JAFEUM010000001.1"/>
</dbReference>
<reference evidence="2 3" key="1">
    <citation type="submission" date="2021-02" db="EMBL/GenBank/DDBJ databases">
        <authorList>
            <person name="Park J.-S."/>
        </authorList>
    </citation>
    <scope>NUCLEOTIDE SEQUENCE [LARGE SCALE GENOMIC DNA]</scope>
    <source>
        <strain evidence="2 3">188UL20-2</strain>
    </source>
</reference>
<accession>A0ABS2HEX5</accession>
<dbReference type="EMBL" id="JAFEUM010000001">
    <property type="protein sequence ID" value="MBM7034867.1"/>
    <property type="molecule type" value="Genomic_DNA"/>
</dbReference>
<keyword evidence="3" id="KW-1185">Reference proteome</keyword>
<feature type="chain" id="PRO_5045323080" evidence="1">
    <location>
        <begin position="23"/>
        <end position="318"/>
    </location>
</feature>
<name>A0ABS2HEX5_9VIBR</name>
<protein>
    <submittedName>
        <fullName evidence="2">Uncharacterized protein</fullName>
    </submittedName>
</protein>
<gene>
    <name evidence="2" type="ORF">JQC93_00500</name>
</gene>
<dbReference type="Gene3D" id="2.60.120.260">
    <property type="entry name" value="Galactose-binding domain-like"/>
    <property type="match status" value="1"/>
</dbReference>
<evidence type="ECO:0000313" key="2">
    <source>
        <dbReference type="EMBL" id="MBM7034867.1"/>
    </source>
</evidence>
<evidence type="ECO:0000256" key="1">
    <source>
        <dbReference type="SAM" id="SignalP"/>
    </source>
</evidence>
<sequence length="318" mass="34964">MIAISRVTLLPLVFLFPAALYANTQEYAGTGSVTQGEATTKIESLFECEQGRARVAGQGEIVDIHGETWTVPADNEFLNGPYADNMYDECSGNRSNSINDVDVQSVPVVTVDESGDIITGYLFADNYFELYINGQLIAVDAVPFTPFNSSVVKFKVNRPYTIAIKLIDWEENLGVGSESGRGNSYQPGDGGLIASFSDGTVTSDQWHAQTFYIAPIYDLGCVVEKGTLRESASCDTSGRNSADDINALHWALPNGWQTDTFDHSDWPLATTYTEEQIGVNNKNGYMNFQELFTGKGAEFIWSTNLILDNEVIVRYTVE</sequence>
<proteinExistence type="predicted"/>
<evidence type="ECO:0000313" key="3">
    <source>
        <dbReference type="Proteomes" id="UP000809621"/>
    </source>
</evidence>
<organism evidence="2 3">
    <name type="scientific">Vibrio ulleungensis</name>
    <dbReference type="NCBI Taxonomy" id="2807619"/>
    <lineage>
        <taxon>Bacteria</taxon>
        <taxon>Pseudomonadati</taxon>
        <taxon>Pseudomonadota</taxon>
        <taxon>Gammaproteobacteria</taxon>
        <taxon>Vibrionales</taxon>
        <taxon>Vibrionaceae</taxon>
        <taxon>Vibrio</taxon>
    </lineage>
</organism>
<feature type="signal peptide" evidence="1">
    <location>
        <begin position="1"/>
        <end position="22"/>
    </location>
</feature>